<evidence type="ECO:0000313" key="1">
    <source>
        <dbReference type="EMBL" id="KAJ3805581.1"/>
    </source>
</evidence>
<evidence type="ECO:0000313" key="2">
    <source>
        <dbReference type="Proteomes" id="UP001163835"/>
    </source>
</evidence>
<dbReference type="Proteomes" id="UP001163835">
    <property type="component" value="Unassembled WGS sequence"/>
</dbReference>
<accession>A0ACC1TMJ1</accession>
<keyword evidence="2" id="KW-1185">Reference proteome</keyword>
<organism evidence="1 2">
    <name type="scientific">Lentinula aff. lateritia</name>
    <dbReference type="NCBI Taxonomy" id="2804960"/>
    <lineage>
        <taxon>Eukaryota</taxon>
        <taxon>Fungi</taxon>
        <taxon>Dikarya</taxon>
        <taxon>Basidiomycota</taxon>
        <taxon>Agaricomycotina</taxon>
        <taxon>Agaricomycetes</taxon>
        <taxon>Agaricomycetidae</taxon>
        <taxon>Agaricales</taxon>
        <taxon>Marasmiineae</taxon>
        <taxon>Omphalotaceae</taxon>
        <taxon>Lentinula</taxon>
    </lineage>
</organism>
<gene>
    <name evidence="1" type="ORF">F5876DRAFT_69665</name>
</gene>
<name>A0ACC1TMJ1_9AGAR</name>
<comment type="caution">
    <text evidence="1">The sequence shown here is derived from an EMBL/GenBank/DDBJ whole genome shotgun (WGS) entry which is preliminary data.</text>
</comment>
<proteinExistence type="predicted"/>
<dbReference type="EMBL" id="MU795569">
    <property type="protein sequence ID" value="KAJ3805581.1"/>
    <property type="molecule type" value="Genomic_DNA"/>
</dbReference>
<sequence>MTGSTKPTKFRIAIVGGGIGGLACAVALKDYTNIEINVYEQAAQITEIGAGVTVWPRTWEILKSLGLEKDLSVLLREPPSNVQKVAFEMRLSDRKKGFTFRKIFTRDGGFCFHRSNLQSALLRQIISDSSSASSSCNCKIHLSHRLERCEETNDSVKLFFENGYSTSCDMAIGADGIKSVVRKYVVSLSDTTGLGGQLIFTGSRAFRGLVTRERFERLFPNHRALVNAVMYNGKSKHIVVYPINGGKLINIAAFISQPEGEGKVPPAFHGSRRTTTEEMLDAFSGWEPEAIQLLSTIENPSCWPIQDLHPLKTYTTRRILLLGDAAHAMTPHLGAGAGQAIEDGFVLGYLFSKVVQPSYPDPQSLLHIIKIYDKLRRPFANHLQKNSRKQGYYNELDMPEFDDIRNEGQELDAGQIVALGCALRENWDSWWQDCALKDVEEGLEMLRVQAKM</sequence>
<reference evidence="1" key="1">
    <citation type="submission" date="2022-09" db="EMBL/GenBank/DDBJ databases">
        <title>A Global Phylogenomic Analysis of the Shiitake Genus Lentinula.</title>
        <authorList>
            <consortium name="DOE Joint Genome Institute"/>
            <person name="Sierra-Patev S."/>
            <person name="Min B."/>
            <person name="Naranjo-Ortiz M."/>
            <person name="Looney B."/>
            <person name="Konkel Z."/>
            <person name="Slot J.C."/>
            <person name="Sakamoto Y."/>
            <person name="Steenwyk J.L."/>
            <person name="Rokas A."/>
            <person name="Carro J."/>
            <person name="Camarero S."/>
            <person name="Ferreira P."/>
            <person name="Molpeceres G."/>
            <person name="Ruiz-Duenas F.J."/>
            <person name="Serrano A."/>
            <person name="Henrissat B."/>
            <person name="Drula E."/>
            <person name="Hughes K.W."/>
            <person name="Mata J.L."/>
            <person name="Ishikawa N.K."/>
            <person name="Vargas-Isla R."/>
            <person name="Ushijima S."/>
            <person name="Smith C.A."/>
            <person name="Ahrendt S."/>
            <person name="Andreopoulos W."/>
            <person name="He G."/>
            <person name="Labutti K."/>
            <person name="Lipzen A."/>
            <person name="Ng V."/>
            <person name="Riley R."/>
            <person name="Sandor L."/>
            <person name="Barry K."/>
            <person name="Martinez A.T."/>
            <person name="Xiao Y."/>
            <person name="Gibbons J.G."/>
            <person name="Terashima K."/>
            <person name="Grigoriev I.V."/>
            <person name="Hibbett D.S."/>
        </authorList>
    </citation>
    <scope>NUCLEOTIDE SEQUENCE</scope>
    <source>
        <strain evidence="1">TMI1499</strain>
    </source>
</reference>
<protein>
    <submittedName>
        <fullName evidence="1">Uncharacterized protein</fullName>
    </submittedName>
</protein>